<feature type="region of interest" description="Disordered" evidence="1">
    <location>
        <begin position="26"/>
        <end position="86"/>
    </location>
</feature>
<proteinExistence type="predicted"/>
<dbReference type="EMBL" id="ML010280">
    <property type="protein sequence ID" value="RKO96162.1"/>
    <property type="molecule type" value="Genomic_DNA"/>
</dbReference>
<evidence type="ECO:0000313" key="3">
    <source>
        <dbReference type="Proteomes" id="UP000268535"/>
    </source>
</evidence>
<dbReference type="AlphaFoldDB" id="A0A4P9WTZ5"/>
<feature type="compositionally biased region" description="Low complexity" evidence="1">
    <location>
        <begin position="34"/>
        <end position="68"/>
    </location>
</feature>
<organism evidence="2 3">
    <name type="scientific">Caulochytrium protostelioides</name>
    <dbReference type="NCBI Taxonomy" id="1555241"/>
    <lineage>
        <taxon>Eukaryota</taxon>
        <taxon>Fungi</taxon>
        <taxon>Fungi incertae sedis</taxon>
        <taxon>Chytridiomycota</taxon>
        <taxon>Chytridiomycota incertae sedis</taxon>
        <taxon>Chytridiomycetes</taxon>
        <taxon>Caulochytriales</taxon>
        <taxon>Caulochytriaceae</taxon>
        <taxon>Caulochytrium</taxon>
    </lineage>
</organism>
<evidence type="ECO:0000256" key="1">
    <source>
        <dbReference type="SAM" id="MobiDB-lite"/>
    </source>
</evidence>
<evidence type="ECO:0000313" key="2">
    <source>
        <dbReference type="EMBL" id="RKO96162.1"/>
    </source>
</evidence>
<dbReference type="Proteomes" id="UP000268535">
    <property type="component" value="Unassembled WGS sequence"/>
</dbReference>
<protein>
    <submittedName>
        <fullName evidence="2">Uncharacterized protein</fullName>
    </submittedName>
</protein>
<name>A0A4P9WTZ5_9FUNG</name>
<reference evidence="3" key="1">
    <citation type="journal article" date="2018" name="Nat. Microbiol.">
        <title>Leveraging single-cell genomics to expand the fungal tree of life.</title>
        <authorList>
            <person name="Ahrendt S.R."/>
            <person name="Quandt C.A."/>
            <person name="Ciobanu D."/>
            <person name="Clum A."/>
            <person name="Salamov A."/>
            <person name="Andreopoulos B."/>
            <person name="Cheng J.F."/>
            <person name="Woyke T."/>
            <person name="Pelin A."/>
            <person name="Henrissat B."/>
            <person name="Reynolds N.K."/>
            <person name="Benny G.L."/>
            <person name="Smith M.E."/>
            <person name="James T.Y."/>
            <person name="Grigoriev I.V."/>
        </authorList>
    </citation>
    <scope>NUCLEOTIDE SEQUENCE [LARGE SCALE GENOMIC DNA]</scope>
    <source>
        <strain evidence="3">ATCC 52028</strain>
    </source>
</reference>
<gene>
    <name evidence="2" type="ORF">CAUPRSCDRAFT_12142</name>
</gene>
<accession>A0A4P9WTZ5</accession>
<feature type="region of interest" description="Disordered" evidence="1">
    <location>
        <begin position="134"/>
        <end position="164"/>
    </location>
</feature>
<sequence>MGRQNPADPIVDQVAQISAQTSVKSMSVSLNTSQAQLPLAQPEQSQEQPQQQEQLLQQQVQPAEKQPLTWDHDGLPGDRTASSESLWSYTAPAAAAPVLPLTREQFLTGDEHGRGLAAALLGLGPRAARSAKAARKAARKAAAREAAATARETDAAAGGAADAADAVDVADAAVDAVGQQTGHRPGTPADRRA</sequence>
<feature type="compositionally biased region" description="Low complexity" evidence="1">
    <location>
        <begin position="144"/>
        <end position="164"/>
    </location>
</feature>